<name>A0A9D4G757_DREPO</name>
<evidence type="ECO:0000313" key="3">
    <source>
        <dbReference type="EMBL" id="KAH3808727.1"/>
    </source>
</evidence>
<protein>
    <recommendedName>
        <fullName evidence="2">Plastocyanin-like domain-containing protein</fullName>
    </recommendedName>
</protein>
<gene>
    <name evidence="3" type="ORF">DPMN_137085</name>
</gene>
<feature type="non-terminal residue" evidence="3">
    <location>
        <position position="1"/>
    </location>
</feature>
<dbReference type="AlphaFoldDB" id="A0A9D4G757"/>
<comment type="caution">
    <text evidence="3">The sequence shown here is derived from an EMBL/GenBank/DDBJ whole genome shotgun (WGS) entry which is preliminary data.</text>
</comment>
<dbReference type="PROSITE" id="PS00080">
    <property type="entry name" value="MULTICOPPER_OXIDASE2"/>
    <property type="match status" value="1"/>
</dbReference>
<evidence type="ECO:0000313" key="4">
    <source>
        <dbReference type="Proteomes" id="UP000828390"/>
    </source>
</evidence>
<evidence type="ECO:0000259" key="2">
    <source>
        <dbReference type="Pfam" id="PF07731"/>
    </source>
</evidence>
<dbReference type="EMBL" id="JAIWYP010000006">
    <property type="protein sequence ID" value="KAH3808727.1"/>
    <property type="molecule type" value="Genomic_DNA"/>
</dbReference>
<keyword evidence="4" id="KW-1185">Reference proteome</keyword>
<dbReference type="GO" id="GO:0016491">
    <property type="term" value="F:oxidoreductase activity"/>
    <property type="evidence" value="ECO:0007669"/>
    <property type="project" value="InterPro"/>
</dbReference>
<sequence>MEPRSGENACGYVVVRFISDYPGMWFLHCHIDLHNTNGMGMVIDEGDSKPTSPIDFPVCRNFEFKDDLRIIKLGGIVNQQQEMLKDQSLTIYELRNQLNIQTAKLNEQE</sequence>
<dbReference type="SUPFAM" id="SSF49503">
    <property type="entry name" value="Cupredoxins"/>
    <property type="match status" value="1"/>
</dbReference>
<evidence type="ECO:0000256" key="1">
    <source>
        <dbReference type="ARBA" id="ARBA00022723"/>
    </source>
</evidence>
<accession>A0A9D4G757</accession>
<proteinExistence type="predicted"/>
<dbReference type="Gene3D" id="2.60.40.420">
    <property type="entry name" value="Cupredoxins - blue copper proteins"/>
    <property type="match status" value="1"/>
</dbReference>
<dbReference type="InterPro" id="IPR033138">
    <property type="entry name" value="Cu_oxidase_CS"/>
</dbReference>
<reference evidence="3" key="1">
    <citation type="journal article" date="2019" name="bioRxiv">
        <title>The Genome of the Zebra Mussel, Dreissena polymorpha: A Resource for Invasive Species Research.</title>
        <authorList>
            <person name="McCartney M.A."/>
            <person name="Auch B."/>
            <person name="Kono T."/>
            <person name="Mallez S."/>
            <person name="Zhang Y."/>
            <person name="Obille A."/>
            <person name="Becker A."/>
            <person name="Abrahante J.E."/>
            <person name="Garbe J."/>
            <person name="Badalamenti J.P."/>
            <person name="Herman A."/>
            <person name="Mangelson H."/>
            <person name="Liachko I."/>
            <person name="Sullivan S."/>
            <person name="Sone E.D."/>
            <person name="Koren S."/>
            <person name="Silverstein K.A.T."/>
            <person name="Beckman K.B."/>
            <person name="Gohl D.M."/>
        </authorList>
    </citation>
    <scope>NUCLEOTIDE SEQUENCE</scope>
    <source>
        <strain evidence="3">Duluth1</strain>
        <tissue evidence="3">Whole animal</tissue>
    </source>
</reference>
<dbReference type="Proteomes" id="UP000828390">
    <property type="component" value="Unassembled WGS sequence"/>
</dbReference>
<organism evidence="3 4">
    <name type="scientific">Dreissena polymorpha</name>
    <name type="common">Zebra mussel</name>
    <name type="synonym">Mytilus polymorpha</name>
    <dbReference type="NCBI Taxonomy" id="45954"/>
    <lineage>
        <taxon>Eukaryota</taxon>
        <taxon>Metazoa</taxon>
        <taxon>Spiralia</taxon>
        <taxon>Lophotrochozoa</taxon>
        <taxon>Mollusca</taxon>
        <taxon>Bivalvia</taxon>
        <taxon>Autobranchia</taxon>
        <taxon>Heteroconchia</taxon>
        <taxon>Euheterodonta</taxon>
        <taxon>Imparidentia</taxon>
        <taxon>Neoheterodontei</taxon>
        <taxon>Myida</taxon>
        <taxon>Dreissenoidea</taxon>
        <taxon>Dreissenidae</taxon>
        <taxon>Dreissena</taxon>
    </lineage>
</organism>
<reference evidence="3" key="2">
    <citation type="submission" date="2020-11" db="EMBL/GenBank/DDBJ databases">
        <authorList>
            <person name="McCartney M.A."/>
            <person name="Auch B."/>
            <person name="Kono T."/>
            <person name="Mallez S."/>
            <person name="Becker A."/>
            <person name="Gohl D.M."/>
            <person name="Silverstein K.A.T."/>
            <person name="Koren S."/>
            <person name="Bechman K.B."/>
            <person name="Herman A."/>
            <person name="Abrahante J.E."/>
            <person name="Garbe J."/>
        </authorList>
    </citation>
    <scope>NUCLEOTIDE SEQUENCE</scope>
    <source>
        <strain evidence="3">Duluth1</strain>
        <tissue evidence="3">Whole animal</tissue>
    </source>
</reference>
<dbReference type="PROSITE" id="PS00079">
    <property type="entry name" value="MULTICOPPER_OXIDASE1"/>
    <property type="match status" value="1"/>
</dbReference>
<keyword evidence="1" id="KW-0479">Metal-binding</keyword>
<dbReference type="InterPro" id="IPR002355">
    <property type="entry name" value="Cu_oxidase_Cu_BS"/>
</dbReference>
<feature type="domain" description="Plastocyanin-like" evidence="2">
    <location>
        <begin position="11"/>
        <end position="47"/>
    </location>
</feature>
<dbReference type="GO" id="GO:0005507">
    <property type="term" value="F:copper ion binding"/>
    <property type="evidence" value="ECO:0007669"/>
    <property type="project" value="InterPro"/>
</dbReference>
<dbReference type="InterPro" id="IPR008972">
    <property type="entry name" value="Cupredoxin"/>
</dbReference>
<dbReference type="InterPro" id="IPR011706">
    <property type="entry name" value="Cu-oxidase_C"/>
</dbReference>
<dbReference type="Pfam" id="PF07731">
    <property type="entry name" value="Cu-oxidase_2"/>
    <property type="match status" value="1"/>
</dbReference>